<organism evidence="4 5">
    <name type="scientific">Dankookia rubra</name>
    <dbReference type="NCBI Taxonomy" id="1442381"/>
    <lineage>
        <taxon>Bacteria</taxon>
        <taxon>Pseudomonadati</taxon>
        <taxon>Pseudomonadota</taxon>
        <taxon>Alphaproteobacteria</taxon>
        <taxon>Acetobacterales</taxon>
        <taxon>Roseomonadaceae</taxon>
        <taxon>Dankookia</taxon>
    </lineage>
</organism>
<dbReference type="EMBL" id="SMSJ01000121">
    <property type="protein sequence ID" value="TDH58431.1"/>
    <property type="molecule type" value="Genomic_DNA"/>
</dbReference>
<protein>
    <submittedName>
        <fullName evidence="4">DUF305 domain-containing protein</fullName>
    </submittedName>
</protein>
<sequence length="293" mass="30407">MTTSPALLAAAAALALLAAPARAAIEDGYDPTTAPVPSTWYAPANPAALRADRDYVAGMRPHHAGALSMSRDYLADPAARSPVLKALAAGIIRNQSFEIGLLDEVARNLALPPRVLDLGIARIALQPAATEGMGQMQRFLRSPIPGPLGAAAGPVSRRDVQYAKAMIVHHEAALEMAHGYHADPAARNGFLGLMNTDIITDQSQEIALMRRVIAAYPGDAAAVPVDPGMVHGMEGMRHAAQGAPHAGAGHEAAPPAPRAEPAAAPKAHRHAAPRPRAQAAPQGHAGHAHHAME</sequence>
<dbReference type="Pfam" id="PF03713">
    <property type="entry name" value="DUF305"/>
    <property type="match status" value="2"/>
</dbReference>
<dbReference type="AlphaFoldDB" id="A0A4R5Q823"/>
<feature type="domain" description="DUF305" evidence="3">
    <location>
        <begin position="159"/>
        <end position="238"/>
    </location>
</feature>
<dbReference type="PANTHER" id="PTHR36933:SF1">
    <property type="entry name" value="SLL0788 PROTEIN"/>
    <property type="match status" value="1"/>
</dbReference>
<gene>
    <name evidence="4" type="ORF">E2C06_32570</name>
</gene>
<evidence type="ECO:0000256" key="1">
    <source>
        <dbReference type="SAM" id="MobiDB-lite"/>
    </source>
</evidence>
<dbReference type="PANTHER" id="PTHR36933">
    <property type="entry name" value="SLL0788 PROTEIN"/>
    <property type="match status" value="1"/>
</dbReference>
<dbReference type="InterPro" id="IPR005183">
    <property type="entry name" value="DUF305_CopM-like"/>
</dbReference>
<evidence type="ECO:0000259" key="3">
    <source>
        <dbReference type="Pfam" id="PF03713"/>
    </source>
</evidence>
<dbReference type="Proteomes" id="UP000295096">
    <property type="component" value="Unassembled WGS sequence"/>
</dbReference>
<proteinExistence type="predicted"/>
<keyword evidence="2" id="KW-0732">Signal</keyword>
<feature type="region of interest" description="Disordered" evidence="1">
    <location>
        <begin position="240"/>
        <end position="293"/>
    </location>
</feature>
<feature type="domain" description="DUF305" evidence="3">
    <location>
        <begin position="50"/>
        <end position="104"/>
    </location>
</feature>
<keyword evidence="5" id="KW-1185">Reference proteome</keyword>
<evidence type="ECO:0000313" key="5">
    <source>
        <dbReference type="Proteomes" id="UP000295096"/>
    </source>
</evidence>
<accession>A0A4R5Q823</accession>
<reference evidence="4 5" key="1">
    <citation type="journal article" date="2016" name="J. Microbiol.">
        <title>Dankookia rubra gen. nov., sp. nov., an alphaproteobacterium isolated from sediment of a shallow stream.</title>
        <authorList>
            <person name="Kim W.H."/>
            <person name="Kim D.H."/>
            <person name="Kang K."/>
            <person name="Ahn T.Y."/>
        </authorList>
    </citation>
    <scope>NUCLEOTIDE SEQUENCE [LARGE SCALE GENOMIC DNA]</scope>
    <source>
        <strain evidence="4 5">JCM30602</strain>
    </source>
</reference>
<dbReference type="InterPro" id="IPR012347">
    <property type="entry name" value="Ferritin-like"/>
</dbReference>
<comment type="caution">
    <text evidence="4">The sequence shown here is derived from an EMBL/GenBank/DDBJ whole genome shotgun (WGS) entry which is preliminary data.</text>
</comment>
<evidence type="ECO:0000313" key="4">
    <source>
        <dbReference type="EMBL" id="TDH58431.1"/>
    </source>
</evidence>
<feature type="compositionally biased region" description="Low complexity" evidence="1">
    <location>
        <begin position="240"/>
        <end position="265"/>
    </location>
</feature>
<feature type="chain" id="PRO_5020470302" evidence="2">
    <location>
        <begin position="24"/>
        <end position="293"/>
    </location>
</feature>
<feature type="signal peptide" evidence="2">
    <location>
        <begin position="1"/>
        <end position="23"/>
    </location>
</feature>
<evidence type="ECO:0000256" key="2">
    <source>
        <dbReference type="SAM" id="SignalP"/>
    </source>
</evidence>
<dbReference type="OrthoDB" id="517560at2"/>
<dbReference type="Gene3D" id="1.20.1260.10">
    <property type="match status" value="1"/>
</dbReference>
<feature type="compositionally biased region" description="Low complexity" evidence="1">
    <location>
        <begin position="274"/>
        <end position="285"/>
    </location>
</feature>
<dbReference type="RefSeq" id="WP_133292728.1">
    <property type="nucleotide sequence ID" value="NZ_SMSJ01000121.1"/>
</dbReference>
<name>A0A4R5Q823_9PROT</name>